<dbReference type="InterPro" id="IPR013519">
    <property type="entry name" value="Int_alpha_beta-p"/>
</dbReference>
<evidence type="ECO:0000313" key="5">
    <source>
        <dbReference type="EMBL" id="VDO13947.1"/>
    </source>
</evidence>
<keyword evidence="2" id="KW-0677">Repeat</keyword>
<dbReference type="PANTHER" id="PTHR23220:SF122">
    <property type="entry name" value="INTEGRIN ALPHA-PS1"/>
    <property type="match status" value="1"/>
</dbReference>
<organism evidence="7">
    <name type="scientific">Rodentolepis nana</name>
    <name type="common">Dwarf tapeworm</name>
    <name type="synonym">Hymenolepis nana</name>
    <dbReference type="NCBI Taxonomy" id="102285"/>
    <lineage>
        <taxon>Eukaryota</taxon>
        <taxon>Metazoa</taxon>
        <taxon>Spiralia</taxon>
        <taxon>Lophotrochozoa</taxon>
        <taxon>Platyhelminthes</taxon>
        <taxon>Cestoda</taxon>
        <taxon>Eucestoda</taxon>
        <taxon>Cyclophyllidea</taxon>
        <taxon>Hymenolepididae</taxon>
        <taxon>Rodentolepis</taxon>
    </lineage>
</organism>
<feature type="repeat" description="FG-GAP" evidence="4">
    <location>
        <begin position="175"/>
        <end position="230"/>
    </location>
</feature>
<evidence type="ECO:0000256" key="4">
    <source>
        <dbReference type="PROSITE-ProRule" id="PRU00803"/>
    </source>
</evidence>
<name>A0A0R3TY14_RODNA</name>
<dbReference type="EMBL" id="UZAE01014603">
    <property type="protein sequence ID" value="VDO13947.1"/>
    <property type="molecule type" value="Genomic_DNA"/>
</dbReference>
<protein>
    <submittedName>
        <fullName evidence="7">Integrin_alpha2 domain-containing protein</fullName>
    </submittedName>
</protein>
<evidence type="ECO:0000313" key="7">
    <source>
        <dbReference type="WBParaSite" id="HNAJ_0001276101-mRNA-1"/>
    </source>
</evidence>
<dbReference type="GO" id="GO:0007229">
    <property type="term" value="P:integrin-mediated signaling pathway"/>
    <property type="evidence" value="ECO:0007669"/>
    <property type="project" value="TreeGrafter"/>
</dbReference>
<dbReference type="GO" id="GO:0005178">
    <property type="term" value="F:integrin binding"/>
    <property type="evidence" value="ECO:0007669"/>
    <property type="project" value="TreeGrafter"/>
</dbReference>
<dbReference type="AlphaFoldDB" id="A0A0R3TY14"/>
<dbReference type="InterPro" id="IPR028994">
    <property type="entry name" value="Integrin_alpha_N"/>
</dbReference>
<reference evidence="7" key="1">
    <citation type="submission" date="2017-02" db="UniProtKB">
        <authorList>
            <consortium name="WormBaseParasite"/>
        </authorList>
    </citation>
    <scope>IDENTIFICATION</scope>
</reference>
<dbReference type="STRING" id="102285.A0A0R3TY14"/>
<reference evidence="5 6" key="2">
    <citation type="submission" date="2018-11" db="EMBL/GenBank/DDBJ databases">
        <authorList>
            <consortium name="Pathogen Informatics"/>
        </authorList>
    </citation>
    <scope>NUCLEOTIDE SEQUENCE [LARGE SCALE GENOMIC DNA]</scope>
</reference>
<dbReference type="GO" id="GO:0008305">
    <property type="term" value="C:integrin complex"/>
    <property type="evidence" value="ECO:0007669"/>
    <property type="project" value="TreeGrafter"/>
</dbReference>
<dbReference type="SMART" id="SM00191">
    <property type="entry name" value="Int_alpha"/>
    <property type="match status" value="2"/>
</dbReference>
<dbReference type="Proteomes" id="UP000278807">
    <property type="component" value="Unassembled WGS sequence"/>
</dbReference>
<keyword evidence="6" id="KW-1185">Reference proteome</keyword>
<dbReference type="PANTHER" id="PTHR23220">
    <property type="entry name" value="INTEGRIN ALPHA"/>
    <property type="match status" value="1"/>
</dbReference>
<proteinExistence type="predicted"/>
<keyword evidence="3" id="KW-0325">Glycoprotein</keyword>
<keyword evidence="1" id="KW-0732">Signal</keyword>
<evidence type="ECO:0000256" key="3">
    <source>
        <dbReference type="ARBA" id="ARBA00023180"/>
    </source>
</evidence>
<dbReference type="GO" id="GO:0009897">
    <property type="term" value="C:external side of plasma membrane"/>
    <property type="evidence" value="ECO:0007669"/>
    <property type="project" value="TreeGrafter"/>
</dbReference>
<dbReference type="OrthoDB" id="5317514at2759"/>
<evidence type="ECO:0000256" key="1">
    <source>
        <dbReference type="ARBA" id="ARBA00022729"/>
    </source>
</evidence>
<dbReference type="GO" id="GO:0098609">
    <property type="term" value="P:cell-cell adhesion"/>
    <property type="evidence" value="ECO:0007669"/>
    <property type="project" value="TreeGrafter"/>
</dbReference>
<dbReference type="PROSITE" id="PS51470">
    <property type="entry name" value="FG_GAP"/>
    <property type="match status" value="2"/>
</dbReference>
<dbReference type="Pfam" id="PF01839">
    <property type="entry name" value="FG-GAP"/>
    <property type="match status" value="2"/>
</dbReference>
<dbReference type="WBParaSite" id="HNAJ_0001276101-mRNA-1">
    <property type="protein sequence ID" value="HNAJ_0001276101-mRNA-1"/>
    <property type="gene ID" value="HNAJ_0001276101"/>
</dbReference>
<evidence type="ECO:0000256" key="2">
    <source>
        <dbReference type="ARBA" id="ARBA00022737"/>
    </source>
</evidence>
<dbReference type="InterPro" id="IPR013517">
    <property type="entry name" value="FG-GAP"/>
</dbReference>
<accession>A0A0R3TY14</accession>
<dbReference type="GO" id="GO:0007160">
    <property type="term" value="P:cell-matrix adhesion"/>
    <property type="evidence" value="ECO:0007669"/>
    <property type="project" value="TreeGrafter"/>
</dbReference>
<dbReference type="SUPFAM" id="SSF69318">
    <property type="entry name" value="Integrin alpha N-terminal domain"/>
    <property type="match status" value="1"/>
</dbReference>
<evidence type="ECO:0000313" key="6">
    <source>
        <dbReference type="Proteomes" id="UP000278807"/>
    </source>
</evidence>
<dbReference type="Gene3D" id="2.130.10.130">
    <property type="entry name" value="Integrin alpha, N-terminal"/>
    <property type="match status" value="1"/>
</dbReference>
<gene>
    <name evidence="5" type="ORF">HNAJ_LOCUS12737</name>
</gene>
<sequence>MQQDRLAVACSPRLSYEVTGKLFVTGGCFAFSNILSDPQFLGASTCLNIPDSSRSLDLRFCLNGASASYFHNSSTDLIVSGSPYYRFARGIGLVRNITEFSKVRKTDSSSLGDYSLLGSSSVISDRVYSSASDTIKPIVTVFGAPGVPQTKEKKGSGYVVLNVIEKKTNQIIIPHAQILQGSRFGSRFGHSVALIDLNGDGWDDLLVGAPFEQQLDPLALQKLGTEGRSTHSGSGAFGSVYIFWNQHRRLPSTSAFSNSEIQILKPPPTLSLKSGFGSAITALGDIDHDGVDDFAIGAPYDGGGGSVIIYHGSKDKKIGSPTQVMST</sequence>
<feature type="repeat" description="FG-GAP" evidence="4">
    <location>
        <begin position="262"/>
        <end position="317"/>
    </location>
</feature>
<dbReference type="GO" id="GO:0033627">
    <property type="term" value="P:cell adhesion mediated by integrin"/>
    <property type="evidence" value="ECO:0007669"/>
    <property type="project" value="TreeGrafter"/>
</dbReference>